<dbReference type="Proteomes" id="UP000245667">
    <property type="component" value="Unassembled WGS sequence"/>
</dbReference>
<evidence type="ECO:0000313" key="2">
    <source>
        <dbReference type="EMBL" id="PWK22011.1"/>
    </source>
</evidence>
<feature type="transmembrane region" description="Helical" evidence="1">
    <location>
        <begin position="20"/>
        <end position="36"/>
    </location>
</feature>
<reference evidence="2 3" key="1">
    <citation type="submission" date="2018-05" db="EMBL/GenBank/DDBJ databases">
        <title>Genomic Encyclopedia of Archaeal and Bacterial Type Strains, Phase II (KMG-II): from individual species to whole genera.</title>
        <authorList>
            <person name="Goeker M."/>
        </authorList>
    </citation>
    <scope>NUCLEOTIDE SEQUENCE [LARGE SCALE GENOMIC DNA]</scope>
    <source>
        <strain evidence="2 3">DSM 23514</strain>
    </source>
</reference>
<evidence type="ECO:0000313" key="3">
    <source>
        <dbReference type="Proteomes" id="UP000245667"/>
    </source>
</evidence>
<dbReference type="AlphaFoldDB" id="A0A316DV84"/>
<name>A0A316DV84_9FLAO</name>
<keyword evidence="1" id="KW-1133">Transmembrane helix</keyword>
<evidence type="ECO:0000256" key="1">
    <source>
        <dbReference type="SAM" id="Phobius"/>
    </source>
</evidence>
<accession>A0A316DV84</accession>
<protein>
    <submittedName>
        <fullName evidence="2">Uncharacterized protein DUF3810</fullName>
    </submittedName>
</protein>
<dbReference type="Pfam" id="PF12725">
    <property type="entry name" value="DUF3810"/>
    <property type="match status" value="1"/>
</dbReference>
<comment type="caution">
    <text evidence="2">The sequence shown here is derived from an EMBL/GenBank/DDBJ whole genome shotgun (WGS) entry which is preliminary data.</text>
</comment>
<keyword evidence="1" id="KW-0472">Membrane</keyword>
<dbReference type="InterPro" id="IPR024294">
    <property type="entry name" value="DUF3810"/>
</dbReference>
<organism evidence="2 3">
    <name type="scientific">Maribacter polysiphoniae</name>
    <dbReference type="NCBI Taxonomy" id="429344"/>
    <lineage>
        <taxon>Bacteria</taxon>
        <taxon>Pseudomonadati</taxon>
        <taxon>Bacteroidota</taxon>
        <taxon>Flavobacteriia</taxon>
        <taxon>Flavobacteriales</taxon>
        <taxon>Flavobacteriaceae</taxon>
        <taxon>Maribacter</taxon>
    </lineage>
</organism>
<feature type="transmembrane region" description="Helical" evidence="1">
    <location>
        <begin position="56"/>
        <end position="86"/>
    </location>
</feature>
<dbReference type="RefSeq" id="WP_223308429.1">
    <property type="nucleotide sequence ID" value="NZ_JACWLN010000013.1"/>
</dbReference>
<sequence length="368" mass="43173">MKFKVLIPIFETMVYKIKNWVAVSIIPQIILVKWLGNHPDVIESYYSRGIYLWISGFFRILYGWIPFSVGDILYFTLSLLAIRYVYRHWLEIKTYPLLFLRNIVFILSIAYFTFHLLWGFNYYREPIAKRFGLEDRHTEKELLTLTEALIHKTNALQYSITKDTALAVEVPYTQKEIFDKTLIGYENLQNTYPFLAYKHPSIKTSLFSTGLSYMGYGGYLNPFTHEGQVNGRLPNFRFPVVAGHEIGHQVGYSAENETNFIGYLATLNNPDRYFQYTAYAYALTYCLSDLRRNDEAKFKELYSLINPGTRKNFEEMAHFWQSFENPMEPIFKSIFNSFLKANNQTQGIKSYNAVVSLMVTYHKDHPVQ</sequence>
<proteinExistence type="predicted"/>
<gene>
    <name evidence="2" type="ORF">LX92_03363</name>
</gene>
<feature type="transmembrane region" description="Helical" evidence="1">
    <location>
        <begin position="98"/>
        <end position="120"/>
    </location>
</feature>
<dbReference type="EMBL" id="QGGQ01000009">
    <property type="protein sequence ID" value="PWK22011.1"/>
    <property type="molecule type" value="Genomic_DNA"/>
</dbReference>
<keyword evidence="1" id="KW-0812">Transmembrane</keyword>